<gene>
    <name evidence="2" type="ORF">AVDCRST_MAG55-1380</name>
</gene>
<reference evidence="2" key="1">
    <citation type="submission" date="2020-02" db="EMBL/GenBank/DDBJ databases">
        <authorList>
            <person name="Meier V. D."/>
        </authorList>
    </citation>
    <scope>NUCLEOTIDE SEQUENCE</scope>
    <source>
        <strain evidence="2">AVDCRST_MAG55</strain>
    </source>
</reference>
<proteinExistence type="predicted"/>
<accession>A0A6N3IYB2</accession>
<feature type="region of interest" description="Disordered" evidence="1">
    <location>
        <begin position="1"/>
        <end position="23"/>
    </location>
</feature>
<name>A0A6N3IYB2_9ACTN</name>
<organism evidence="2">
    <name type="scientific">uncultured Rubrobacteraceae bacterium</name>
    <dbReference type="NCBI Taxonomy" id="349277"/>
    <lineage>
        <taxon>Bacteria</taxon>
        <taxon>Bacillati</taxon>
        <taxon>Actinomycetota</taxon>
        <taxon>Rubrobacteria</taxon>
        <taxon>Rubrobacterales</taxon>
        <taxon>Rubrobacteraceae</taxon>
        <taxon>environmental samples</taxon>
    </lineage>
</organism>
<dbReference type="EMBL" id="CADCUZ010000057">
    <property type="protein sequence ID" value="CAA9412161.1"/>
    <property type="molecule type" value="Genomic_DNA"/>
</dbReference>
<protein>
    <submittedName>
        <fullName evidence="2">Uncharacterized protein</fullName>
    </submittedName>
</protein>
<dbReference type="AlphaFoldDB" id="A0A6N3IYB2"/>
<feature type="compositionally biased region" description="Basic residues" evidence="1">
    <location>
        <begin position="1"/>
        <end position="15"/>
    </location>
</feature>
<sequence>WDRLGRGPRPHRRGRSRGDHRGRCPLRRCVGLGTSHAACSRRRAAVLDL</sequence>
<feature type="non-terminal residue" evidence="2">
    <location>
        <position position="1"/>
    </location>
</feature>
<evidence type="ECO:0000256" key="1">
    <source>
        <dbReference type="SAM" id="MobiDB-lite"/>
    </source>
</evidence>
<feature type="non-terminal residue" evidence="2">
    <location>
        <position position="49"/>
    </location>
</feature>
<evidence type="ECO:0000313" key="2">
    <source>
        <dbReference type="EMBL" id="CAA9412161.1"/>
    </source>
</evidence>